<organism evidence="2 3">
    <name type="scientific">Bacteroides intestinalis</name>
    <dbReference type="NCBI Taxonomy" id="329854"/>
    <lineage>
        <taxon>Bacteria</taxon>
        <taxon>Pseudomonadati</taxon>
        <taxon>Bacteroidota</taxon>
        <taxon>Bacteroidia</taxon>
        <taxon>Bacteroidales</taxon>
        <taxon>Bacteroidaceae</taxon>
        <taxon>Bacteroides</taxon>
    </lineage>
</organism>
<dbReference type="Proteomes" id="UP000284772">
    <property type="component" value="Unassembled WGS sequence"/>
</dbReference>
<keyword evidence="1" id="KW-1133">Transmembrane helix</keyword>
<evidence type="ECO:0000313" key="3">
    <source>
        <dbReference type="Proteomes" id="UP000284772"/>
    </source>
</evidence>
<evidence type="ECO:0000256" key="1">
    <source>
        <dbReference type="SAM" id="Phobius"/>
    </source>
</evidence>
<name>A0AAQ0RQ09_9BACE</name>
<sequence length="378" mass="44945">MHMKYKTLIKNILKEVTAERVAWTMVSIGIICFLVYFLTMALSGYKMFGNLVDADIEVTGQIGDFFGGVVGSIWALAGVLLYFSALKLQNKQLIAQQEDMAQNKSLMSQQQFENIYFGLLRTQQELKSELKGIFYSIVRNKTSYQVANGEYDANKFFYRLLNEMHLLYKVYRREHYNSWNKEAVDQELEYYYLRRESEEDDPNFDYVQEIRDMFDRYNLSYLTYRYRVKKETVEKAQHKDTEELMCKCIYGHVFIAYQEQLGHYFRHLYNIVKFLDKEKKACLKDIMGKAEEIQLSTEIDRRFEGYFSFIHSMLSTSELAILFYNSLLFPKAEKLYIEYHMFDNLLQEKLLNKEHAKLIEGATLKDNRSVFQEIIKDL</sequence>
<protein>
    <recommendedName>
        <fullName evidence="4">Phage abortive infection protein</fullName>
    </recommendedName>
</protein>
<keyword evidence="1" id="KW-0812">Transmembrane</keyword>
<feature type="transmembrane region" description="Helical" evidence="1">
    <location>
        <begin position="65"/>
        <end position="83"/>
    </location>
</feature>
<dbReference type="Pfam" id="PF16872">
    <property type="entry name" value="putAbiC"/>
    <property type="match status" value="1"/>
</dbReference>
<feature type="transmembrane region" description="Helical" evidence="1">
    <location>
        <begin position="21"/>
        <end position="45"/>
    </location>
</feature>
<dbReference type="EMBL" id="QRWT01000047">
    <property type="protein sequence ID" value="RGT44414.1"/>
    <property type="molecule type" value="Genomic_DNA"/>
</dbReference>
<dbReference type="AlphaFoldDB" id="A0AAQ0RQ09"/>
<proteinExistence type="predicted"/>
<gene>
    <name evidence="2" type="ORF">DWX27_22940</name>
</gene>
<keyword evidence="1" id="KW-0472">Membrane</keyword>
<comment type="caution">
    <text evidence="2">The sequence shown here is derived from an EMBL/GenBank/DDBJ whole genome shotgun (WGS) entry which is preliminary data.</text>
</comment>
<evidence type="ECO:0008006" key="4">
    <source>
        <dbReference type="Google" id="ProtNLM"/>
    </source>
</evidence>
<evidence type="ECO:0000313" key="2">
    <source>
        <dbReference type="EMBL" id="RGT44414.1"/>
    </source>
</evidence>
<reference evidence="2 3" key="1">
    <citation type="submission" date="2018-08" db="EMBL/GenBank/DDBJ databases">
        <title>A genome reference for cultivated species of the human gut microbiota.</title>
        <authorList>
            <person name="Zou Y."/>
            <person name="Xue W."/>
            <person name="Luo G."/>
        </authorList>
    </citation>
    <scope>NUCLEOTIDE SEQUENCE [LARGE SCALE GENOMIC DNA]</scope>
    <source>
        <strain evidence="2 3">AF19-10AC</strain>
    </source>
</reference>
<dbReference type="InterPro" id="IPR031709">
    <property type="entry name" value="PutAbiC"/>
</dbReference>
<accession>A0AAQ0RQ09</accession>